<evidence type="ECO:0000256" key="2">
    <source>
        <dbReference type="ARBA" id="ARBA00023239"/>
    </source>
</evidence>
<sequence length="216" mass="23479">MGRIDKDGLDEIILVGKKLYERGLVSATDGNISVRKNDDEILITRSGVCKGELSAEDILVVSTSGDVLTGRGKPSVELPMHLGIYSVRKDVRAIVHAHPPVLTALTMTGVNFNSAWLPEVWLSVGPVPTVPYAPPSSKELADQVTRLITNCNALLLERHGSITVGRNLSEAYYRTEKLEHAALVGVFTAIVSGKLPGPLDQEKLRELERLFSVRSS</sequence>
<dbReference type="Pfam" id="PF00596">
    <property type="entry name" value="Aldolase_II"/>
    <property type="match status" value="1"/>
</dbReference>
<evidence type="ECO:0000313" key="4">
    <source>
        <dbReference type="EMBL" id="SFM66578.1"/>
    </source>
</evidence>
<dbReference type="SUPFAM" id="SSF53639">
    <property type="entry name" value="AraD/HMP-PK domain-like"/>
    <property type="match status" value="1"/>
</dbReference>
<evidence type="ECO:0000313" key="5">
    <source>
        <dbReference type="Proteomes" id="UP000199611"/>
    </source>
</evidence>
<dbReference type="PANTHER" id="PTHR22789">
    <property type="entry name" value="FUCULOSE PHOSPHATE ALDOLASE"/>
    <property type="match status" value="1"/>
</dbReference>
<keyword evidence="1" id="KW-0479">Metal-binding</keyword>
<dbReference type="SMART" id="SM01007">
    <property type="entry name" value="Aldolase_II"/>
    <property type="match status" value="1"/>
</dbReference>
<dbReference type="RefSeq" id="WP_093394075.1">
    <property type="nucleotide sequence ID" value="NZ_FOUU01000002.1"/>
</dbReference>
<dbReference type="InterPro" id="IPR036409">
    <property type="entry name" value="Aldolase_II/adducin_N_sf"/>
</dbReference>
<dbReference type="GO" id="GO:0005829">
    <property type="term" value="C:cytosol"/>
    <property type="evidence" value="ECO:0007669"/>
    <property type="project" value="TreeGrafter"/>
</dbReference>
<proteinExistence type="predicted"/>
<accession>A0A1I4SPY1</accession>
<gene>
    <name evidence="4" type="ORF">SAMN05660836_01101</name>
</gene>
<dbReference type="GO" id="GO:0046872">
    <property type="term" value="F:metal ion binding"/>
    <property type="evidence" value="ECO:0007669"/>
    <property type="project" value="UniProtKB-KW"/>
</dbReference>
<dbReference type="GO" id="GO:0019323">
    <property type="term" value="P:pentose catabolic process"/>
    <property type="evidence" value="ECO:0007669"/>
    <property type="project" value="TreeGrafter"/>
</dbReference>
<dbReference type="AlphaFoldDB" id="A0A1I4SPY1"/>
<dbReference type="PANTHER" id="PTHR22789:SF0">
    <property type="entry name" value="3-OXO-TETRONATE 4-PHOSPHATE DECARBOXYLASE-RELATED"/>
    <property type="match status" value="1"/>
</dbReference>
<dbReference type="EMBL" id="FOUU01000002">
    <property type="protein sequence ID" value="SFM66578.1"/>
    <property type="molecule type" value="Genomic_DNA"/>
</dbReference>
<dbReference type="STRING" id="39841.SAMN05660836_01101"/>
<dbReference type="Gene3D" id="3.40.225.10">
    <property type="entry name" value="Class II aldolase/adducin N-terminal domain"/>
    <property type="match status" value="1"/>
</dbReference>
<organism evidence="4 5">
    <name type="scientific">Thermodesulforhabdus norvegica</name>
    <dbReference type="NCBI Taxonomy" id="39841"/>
    <lineage>
        <taxon>Bacteria</taxon>
        <taxon>Pseudomonadati</taxon>
        <taxon>Thermodesulfobacteriota</taxon>
        <taxon>Syntrophobacteria</taxon>
        <taxon>Syntrophobacterales</taxon>
        <taxon>Thermodesulforhabdaceae</taxon>
        <taxon>Thermodesulforhabdus</taxon>
    </lineage>
</organism>
<feature type="domain" description="Class II aldolase/adducin N-terminal" evidence="3">
    <location>
        <begin position="10"/>
        <end position="186"/>
    </location>
</feature>
<dbReference type="InterPro" id="IPR050197">
    <property type="entry name" value="Aldolase_class_II_sugar_metab"/>
</dbReference>
<dbReference type="GO" id="GO:0016832">
    <property type="term" value="F:aldehyde-lyase activity"/>
    <property type="evidence" value="ECO:0007669"/>
    <property type="project" value="TreeGrafter"/>
</dbReference>
<protein>
    <submittedName>
        <fullName evidence="4">L-fuculose-phosphate aldolase</fullName>
    </submittedName>
</protein>
<keyword evidence="5" id="KW-1185">Reference proteome</keyword>
<dbReference type="InterPro" id="IPR001303">
    <property type="entry name" value="Aldolase_II/adducin_N"/>
</dbReference>
<dbReference type="Proteomes" id="UP000199611">
    <property type="component" value="Unassembled WGS sequence"/>
</dbReference>
<reference evidence="4 5" key="1">
    <citation type="submission" date="2016-10" db="EMBL/GenBank/DDBJ databases">
        <authorList>
            <person name="de Groot N.N."/>
        </authorList>
    </citation>
    <scope>NUCLEOTIDE SEQUENCE [LARGE SCALE GENOMIC DNA]</scope>
    <source>
        <strain evidence="4 5">DSM 9990</strain>
    </source>
</reference>
<keyword evidence="2" id="KW-0456">Lyase</keyword>
<dbReference type="OrthoDB" id="5291399at2"/>
<evidence type="ECO:0000256" key="1">
    <source>
        <dbReference type="ARBA" id="ARBA00022723"/>
    </source>
</evidence>
<evidence type="ECO:0000259" key="3">
    <source>
        <dbReference type="SMART" id="SM01007"/>
    </source>
</evidence>
<name>A0A1I4SPY1_9BACT</name>